<evidence type="ECO:0000313" key="3">
    <source>
        <dbReference type="Proteomes" id="UP000177097"/>
    </source>
</evidence>
<keyword evidence="1" id="KW-0812">Transmembrane</keyword>
<evidence type="ECO:0008006" key="4">
    <source>
        <dbReference type="Google" id="ProtNLM"/>
    </source>
</evidence>
<dbReference type="NCBIfam" id="TIGR02532">
    <property type="entry name" value="IV_pilin_GFxxxE"/>
    <property type="match status" value="1"/>
</dbReference>
<dbReference type="EMBL" id="MGDX01000037">
    <property type="protein sequence ID" value="OGL70044.1"/>
    <property type="molecule type" value="Genomic_DNA"/>
</dbReference>
<comment type="caution">
    <text evidence="2">The sequence shown here is derived from an EMBL/GenBank/DDBJ whole genome shotgun (WGS) entry which is preliminary data.</text>
</comment>
<dbReference type="Gene3D" id="3.30.700.10">
    <property type="entry name" value="Glycoprotein, Type 4 Pilin"/>
    <property type="match status" value="1"/>
</dbReference>
<gene>
    <name evidence="2" type="ORF">A3C17_01515</name>
</gene>
<organism evidence="2 3">
    <name type="scientific">Candidatus Uhrbacteria bacterium RIFCSPHIGHO2_02_FULL_53_13</name>
    <dbReference type="NCBI Taxonomy" id="1802389"/>
    <lineage>
        <taxon>Bacteria</taxon>
        <taxon>Candidatus Uhriibacteriota</taxon>
    </lineage>
</organism>
<protein>
    <recommendedName>
        <fullName evidence="4">General secretion pathway GspH domain-containing protein</fullName>
    </recommendedName>
</protein>
<feature type="transmembrane region" description="Helical" evidence="1">
    <location>
        <begin position="12"/>
        <end position="32"/>
    </location>
</feature>
<dbReference type="Pfam" id="PF07963">
    <property type="entry name" value="N_methyl"/>
    <property type="match status" value="1"/>
</dbReference>
<reference evidence="2 3" key="1">
    <citation type="journal article" date="2016" name="Nat. Commun.">
        <title>Thousands of microbial genomes shed light on interconnected biogeochemical processes in an aquifer system.</title>
        <authorList>
            <person name="Anantharaman K."/>
            <person name="Brown C.T."/>
            <person name="Hug L.A."/>
            <person name="Sharon I."/>
            <person name="Castelle C.J."/>
            <person name="Probst A.J."/>
            <person name="Thomas B.C."/>
            <person name="Singh A."/>
            <person name="Wilkins M.J."/>
            <person name="Karaoz U."/>
            <person name="Brodie E.L."/>
            <person name="Williams K.H."/>
            <person name="Hubbard S.S."/>
            <person name="Banfield J.F."/>
        </authorList>
    </citation>
    <scope>NUCLEOTIDE SEQUENCE [LARGE SCALE GENOMIC DNA]</scope>
</reference>
<dbReference type="AlphaFoldDB" id="A0A1F7TWY6"/>
<sequence>MVPQKNRGFTLIELVISIGVFAVIMLAAVPSISKLGDSRAVAPHDQLASLLTSASRHARSGVNGSAWGLYLPYDMVTRRTDSVVMFSGNSYATRDASKDVTLVFDEDALLTSVELSGDAPSAGNDQETVFFALTGEVSLNGTVTVSFRGKTSVVTVSPSGFVTTGP</sequence>
<evidence type="ECO:0000313" key="2">
    <source>
        <dbReference type="EMBL" id="OGL70044.1"/>
    </source>
</evidence>
<dbReference type="PROSITE" id="PS00409">
    <property type="entry name" value="PROKAR_NTER_METHYL"/>
    <property type="match status" value="1"/>
</dbReference>
<dbReference type="STRING" id="1802389.A3C17_01515"/>
<dbReference type="Proteomes" id="UP000177097">
    <property type="component" value="Unassembled WGS sequence"/>
</dbReference>
<proteinExistence type="predicted"/>
<name>A0A1F7TWY6_9BACT</name>
<dbReference type="SUPFAM" id="SSF54523">
    <property type="entry name" value="Pili subunits"/>
    <property type="match status" value="1"/>
</dbReference>
<evidence type="ECO:0000256" key="1">
    <source>
        <dbReference type="SAM" id="Phobius"/>
    </source>
</evidence>
<keyword evidence="1" id="KW-1133">Transmembrane helix</keyword>
<dbReference type="InterPro" id="IPR012902">
    <property type="entry name" value="N_methyl_site"/>
</dbReference>
<accession>A0A1F7TWY6</accession>
<dbReference type="InterPro" id="IPR045584">
    <property type="entry name" value="Pilin-like"/>
</dbReference>
<keyword evidence="1" id="KW-0472">Membrane</keyword>